<keyword evidence="3" id="KW-0560">Oxidoreductase</keyword>
<keyword evidence="6" id="KW-1185">Reference proteome</keyword>
<evidence type="ECO:0000256" key="2">
    <source>
        <dbReference type="ARBA" id="ARBA00022630"/>
    </source>
</evidence>
<evidence type="ECO:0000313" key="5">
    <source>
        <dbReference type="EMBL" id="KAH7329472.1"/>
    </source>
</evidence>
<organism evidence="5 6">
    <name type="scientific">Stachybotrys elegans</name>
    <dbReference type="NCBI Taxonomy" id="80388"/>
    <lineage>
        <taxon>Eukaryota</taxon>
        <taxon>Fungi</taxon>
        <taxon>Dikarya</taxon>
        <taxon>Ascomycota</taxon>
        <taxon>Pezizomycotina</taxon>
        <taxon>Sordariomycetes</taxon>
        <taxon>Hypocreomycetidae</taxon>
        <taxon>Hypocreales</taxon>
        <taxon>Stachybotryaceae</taxon>
        <taxon>Stachybotrys</taxon>
    </lineage>
</organism>
<dbReference type="InterPro" id="IPR036188">
    <property type="entry name" value="FAD/NAD-bd_sf"/>
</dbReference>
<dbReference type="InterPro" id="IPR023753">
    <property type="entry name" value="FAD/NAD-binding_dom"/>
</dbReference>
<dbReference type="GO" id="GO:0016491">
    <property type="term" value="F:oxidoreductase activity"/>
    <property type="evidence" value="ECO:0007669"/>
    <property type="project" value="UniProtKB-KW"/>
</dbReference>
<dbReference type="InterPro" id="IPR050097">
    <property type="entry name" value="Ferredoxin-NADP_redctase_2"/>
</dbReference>
<protein>
    <recommendedName>
        <fullName evidence="4">FAD/NAD(P)-binding domain-containing protein</fullName>
    </recommendedName>
</protein>
<gene>
    <name evidence="5" type="ORF">B0I35DRAFT_45630</name>
</gene>
<feature type="domain" description="FAD/NAD(P)-binding" evidence="4">
    <location>
        <begin position="6"/>
        <end position="296"/>
    </location>
</feature>
<dbReference type="SUPFAM" id="SSF51905">
    <property type="entry name" value="FAD/NAD(P)-binding domain"/>
    <property type="match status" value="1"/>
</dbReference>
<reference evidence="5" key="1">
    <citation type="journal article" date="2021" name="Nat. Commun.">
        <title>Genetic determinants of endophytism in the Arabidopsis root mycobiome.</title>
        <authorList>
            <person name="Mesny F."/>
            <person name="Miyauchi S."/>
            <person name="Thiergart T."/>
            <person name="Pickel B."/>
            <person name="Atanasova L."/>
            <person name="Karlsson M."/>
            <person name="Huettel B."/>
            <person name="Barry K.W."/>
            <person name="Haridas S."/>
            <person name="Chen C."/>
            <person name="Bauer D."/>
            <person name="Andreopoulos W."/>
            <person name="Pangilinan J."/>
            <person name="LaButti K."/>
            <person name="Riley R."/>
            <person name="Lipzen A."/>
            <person name="Clum A."/>
            <person name="Drula E."/>
            <person name="Henrissat B."/>
            <person name="Kohler A."/>
            <person name="Grigoriev I.V."/>
            <person name="Martin F.M."/>
            <person name="Hacquard S."/>
        </authorList>
    </citation>
    <scope>NUCLEOTIDE SEQUENCE</scope>
    <source>
        <strain evidence="5">MPI-CAGE-CH-0235</strain>
    </source>
</reference>
<dbReference type="PANTHER" id="PTHR48105">
    <property type="entry name" value="THIOREDOXIN REDUCTASE 1-RELATED-RELATED"/>
    <property type="match status" value="1"/>
</dbReference>
<evidence type="ECO:0000256" key="3">
    <source>
        <dbReference type="ARBA" id="ARBA00023002"/>
    </source>
</evidence>
<comment type="similarity">
    <text evidence="1">Belongs to the class-II pyridine nucleotide-disulfide oxidoreductase family.</text>
</comment>
<evidence type="ECO:0000259" key="4">
    <source>
        <dbReference type="Pfam" id="PF07992"/>
    </source>
</evidence>
<dbReference type="Gene3D" id="3.50.50.60">
    <property type="entry name" value="FAD/NAD(P)-binding domain"/>
    <property type="match status" value="2"/>
</dbReference>
<dbReference type="PRINTS" id="PR00469">
    <property type="entry name" value="PNDRDTASEII"/>
</dbReference>
<sequence>MTSKLYDVLIIGGGPGGLSIATALARQVYSGLIIDSGVYRNAYTKHMHNVPGYDHADPAVFRAKVREDLKKRYDTVEFAQATIKTVRKSEEGIFEAVDDNGVVYRGKKLGLGTGVRDMLEKEVEGYAECWGKGIFHCLFCHGFEERGAKSSGVLATGFLSSADMVSHISLMAKRLSDRVTIYTNGNDALAAETQPKLLGTKVRIDNRRYTRFQLQGAGPAVEMTFEDGSTAVEGFIASHPSYEQAAPFAAQLGLETLPSGEVKVSPPFNETSLAGCFAVGDAATPMKSVLQAMQMGCFTAVGMVSQLQHELASKDEL</sequence>
<dbReference type="Pfam" id="PF07992">
    <property type="entry name" value="Pyr_redox_2"/>
    <property type="match status" value="1"/>
</dbReference>
<accession>A0A8K0WX91</accession>
<dbReference type="Proteomes" id="UP000813444">
    <property type="component" value="Unassembled WGS sequence"/>
</dbReference>
<dbReference type="EMBL" id="JAGPNK010000001">
    <property type="protein sequence ID" value="KAH7329472.1"/>
    <property type="molecule type" value="Genomic_DNA"/>
</dbReference>
<evidence type="ECO:0000256" key="1">
    <source>
        <dbReference type="ARBA" id="ARBA00009333"/>
    </source>
</evidence>
<evidence type="ECO:0000313" key="6">
    <source>
        <dbReference type="Proteomes" id="UP000813444"/>
    </source>
</evidence>
<dbReference type="GO" id="GO:0097237">
    <property type="term" value="P:cellular response to toxic substance"/>
    <property type="evidence" value="ECO:0007669"/>
    <property type="project" value="UniProtKB-ARBA"/>
</dbReference>
<comment type="caution">
    <text evidence="5">The sequence shown here is derived from an EMBL/GenBank/DDBJ whole genome shotgun (WGS) entry which is preliminary data.</text>
</comment>
<proteinExistence type="inferred from homology"/>
<keyword evidence="2" id="KW-0285">Flavoprotein</keyword>
<dbReference type="OrthoDB" id="10260355at2759"/>
<dbReference type="PRINTS" id="PR00368">
    <property type="entry name" value="FADPNR"/>
</dbReference>
<dbReference type="AlphaFoldDB" id="A0A8K0WX91"/>
<name>A0A8K0WX91_9HYPO</name>